<feature type="transmembrane region" description="Helical" evidence="7">
    <location>
        <begin position="380"/>
        <end position="405"/>
    </location>
</feature>
<organism evidence="9 10">
    <name type="scientific">Tieghemostelium lacteum</name>
    <name type="common">Slime mold</name>
    <name type="synonym">Dictyostelium lacteum</name>
    <dbReference type="NCBI Taxonomy" id="361077"/>
    <lineage>
        <taxon>Eukaryota</taxon>
        <taxon>Amoebozoa</taxon>
        <taxon>Evosea</taxon>
        <taxon>Eumycetozoa</taxon>
        <taxon>Dictyostelia</taxon>
        <taxon>Dictyosteliales</taxon>
        <taxon>Raperosteliaceae</taxon>
        <taxon>Tieghemostelium</taxon>
    </lineage>
</organism>
<dbReference type="InParanoid" id="A0A151ZG61"/>
<dbReference type="OrthoDB" id="18972at2759"/>
<feature type="transmembrane region" description="Helical" evidence="7">
    <location>
        <begin position="224"/>
        <end position="245"/>
    </location>
</feature>
<keyword evidence="3 7" id="KW-0812">Transmembrane</keyword>
<evidence type="ECO:0000256" key="7">
    <source>
        <dbReference type="SAM" id="Phobius"/>
    </source>
</evidence>
<evidence type="ECO:0000256" key="4">
    <source>
        <dbReference type="ARBA" id="ARBA00022989"/>
    </source>
</evidence>
<evidence type="ECO:0000256" key="1">
    <source>
        <dbReference type="ARBA" id="ARBA00004651"/>
    </source>
</evidence>
<evidence type="ECO:0000256" key="2">
    <source>
        <dbReference type="ARBA" id="ARBA00022475"/>
    </source>
</evidence>
<feature type="transmembrane region" description="Helical" evidence="7">
    <location>
        <begin position="417"/>
        <end position="438"/>
    </location>
</feature>
<evidence type="ECO:0000259" key="8">
    <source>
        <dbReference type="Pfam" id="PF09335"/>
    </source>
</evidence>
<evidence type="ECO:0000256" key="3">
    <source>
        <dbReference type="ARBA" id="ARBA00022692"/>
    </source>
</evidence>
<keyword evidence="5 7" id="KW-0472">Membrane</keyword>
<feature type="transmembrane region" description="Helical" evidence="7">
    <location>
        <begin position="265"/>
        <end position="295"/>
    </location>
</feature>
<gene>
    <name evidence="9" type="ORF">DLAC_05508</name>
</gene>
<feature type="transmembrane region" description="Helical" evidence="7">
    <location>
        <begin position="301"/>
        <end position="323"/>
    </location>
</feature>
<protein>
    <recommendedName>
        <fullName evidence="8">VTT domain-containing protein</fullName>
    </recommendedName>
</protein>
<evidence type="ECO:0000256" key="6">
    <source>
        <dbReference type="SAM" id="MobiDB-lite"/>
    </source>
</evidence>
<feature type="region of interest" description="Disordered" evidence="6">
    <location>
        <begin position="453"/>
        <end position="481"/>
    </location>
</feature>
<comment type="caution">
    <text evidence="9">The sequence shown here is derived from an EMBL/GenBank/DDBJ whole genome shotgun (WGS) entry which is preliminary data.</text>
</comment>
<evidence type="ECO:0000313" key="9">
    <source>
        <dbReference type="EMBL" id="KYQ92915.1"/>
    </source>
</evidence>
<dbReference type="Proteomes" id="UP000076078">
    <property type="component" value="Unassembled WGS sequence"/>
</dbReference>
<keyword evidence="4 7" id="KW-1133">Transmembrane helix</keyword>
<sequence length="481" mass="53245">MTNFTSTLLKTSTNSTRELQDNEAATISLKKISDGQQQVLDIKEKDLSSQVYIHPVSTSTSPIMVNGGSLSSPPLSGALPIITTTTTTTTTTTITTTSCSSSISSSIPNSPTESSFMSFFNLYRMLSLQQQQPNNVTDIENGASSAASSAKSTATEKNMINLINYNNQYIPSGDLLKFVEKESLERKKGGTNPSVVKEEVTLSQRFKYFFIWLLHQIKNSTWKGWVKIGLVACFIVAICLAIFVFKVQEHLEILQEFVKKFGVGLGGLVFMGVFILLIVFLIPVTIPTILAGIIFKPYFGFLFVWGASIIGGNIAFFLGRYVFRKSIVKKIEKNKKLLIIDQVIGQQGWKIVLLLRFTPIIPESLLNYALAVTRISFRHYIICSAIGLIPGVSLFIYIGSMIGSISDIGKKQTKSEIAMYIVSGVVMIFTILFILIIVRRAVNKKLEQEENKGLLDEEEAGQEQENQPDIPNINEIESAVN</sequence>
<dbReference type="EMBL" id="LODT01000028">
    <property type="protein sequence ID" value="KYQ92915.1"/>
    <property type="molecule type" value="Genomic_DNA"/>
</dbReference>
<feature type="domain" description="VTT" evidence="8">
    <location>
        <begin position="282"/>
        <end position="400"/>
    </location>
</feature>
<name>A0A151ZG61_TIELA</name>
<accession>A0A151ZG61</accession>
<dbReference type="InterPro" id="IPR032816">
    <property type="entry name" value="VTT_dom"/>
</dbReference>
<comment type="subcellular location">
    <subcellularLocation>
        <location evidence="1">Cell membrane</location>
        <topology evidence="1">Multi-pass membrane protein</topology>
    </subcellularLocation>
</comment>
<dbReference type="AlphaFoldDB" id="A0A151ZG61"/>
<dbReference type="GO" id="GO:0005886">
    <property type="term" value="C:plasma membrane"/>
    <property type="evidence" value="ECO:0007669"/>
    <property type="project" value="UniProtKB-SubCell"/>
</dbReference>
<dbReference type="InterPro" id="IPR015414">
    <property type="entry name" value="TMEM64"/>
</dbReference>
<evidence type="ECO:0000313" key="10">
    <source>
        <dbReference type="Proteomes" id="UP000076078"/>
    </source>
</evidence>
<dbReference type="STRING" id="361077.A0A151ZG61"/>
<dbReference type="Pfam" id="PF09335">
    <property type="entry name" value="VTT_dom"/>
    <property type="match status" value="1"/>
</dbReference>
<dbReference type="PANTHER" id="PTHR12677:SF53">
    <property type="entry name" value="GOLGI APPARATUS MEMBRANE PROTEIN TVP38"/>
    <property type="match status" value="1"/>
</dbReference>
<dbReference type="FunCoup" id="A0A151ZG61">
    <property type="interactions" value="16"/>
</dbReference>
<evidence type="ECO:0000256" key="5">
    <source>
        <dbReference type="ARBA" id="ARBA00023136"/>
    </source>
</evidence>
<reference evidence="9 10" key="1">
    <citation type="submission" date="2015-12" db="EMBL/GenBank/DDBJ databases">
        <title>Dictyostelia acquired genes for synthesis and detection of signals that induce cell-type specialization by lateral gene transfer from prokaryotes.</title>
        <authorList>
            <person name="Gloeckner G."/>
            <person name="Schaap P."/>
        </authorList>
    </citation>
    <scope>NUCLEOTIDE SEQUENCE [LARGE SCALE GENOMIC DNA]</scope>
    <source>
        <strain evidence="9 10">TK</strain>
    </source>
</reference>
<dbReference type="PANTHER" id="PTHR12677">
    <property type="entry name" value="GOLGI APPARATUS MEMBRANE PROTEIN TVP38-RELATED"/>
    <property type="match status" value="1"/>
</dbReference>
<proteinExistence type="predicted"/>
<keyword evidence="2" id="KW-1003">Cell membrane</keyword>
<keyword evidence="10" id="KW-1185">Reference proteome</keyword>